<comment type="subunit">
    <text evidence="9">The complex comprises the extracytoplasmic solute receptor protein and the two transmembrane proteins.</text>
</comment>
<dbReference type="GO" id="GO:0022857">
    <property type="term" value="F:transmembrane transporter activity"/>
    <property type="evidence" value="ECO:0007669"/>
    <property type="project" value="UniProtKB-UniRule"/>
</dbReference>
<feature type="transmembrane region" description="Helical" evidence="9">
    <location>
        <begin position="54"/>
        <end position="76"/>
    </location>
</feature>
<dbReference type="PANTHER" id="PTHR35011:SF2">
    <property type="entry name" value="2,3-DIKETO-L-GULONATE TRAP TRANSPORTER SMALL PERMEASE PROTEIN YIAM"/>
    <property type="match status" value="1"/>
</dbReference>
<dbReference type="GO" id="GO:0015740">
    <property type="term" value="P:C4-dicarboxylate transport"/>
    <property type="evidence" value="ECO:0007669"/>
    <property type="project" value="TreeGrafter"/>
</dbReference>
<evidence type="ECO:0000256" key="4">
    <source>
        <dbReference type="ARBA" id="ARBA00022519"/>
    </source>
</evidence>
<dbReference type="GO" id="GO:0005886">
    <property type="term" value="C:plasma membrane"/>
    <property type="evidence" value="ECO:0007669"/>
    <property type="project" value="UniProtKB-SubCell"/>
</dbReference>
<evidence type="ECO:0000256" key="5">
    <source>
        <dbReference type="ARBA" id="ARBA00022692"/>
    </source>
</evidence>
<gene>
    <name evidence="11" type="ORF">SAMN06265368_0076</name>
</gene>
<comment type="function">
    <text evidence="9">Part of the tripartite ATP-independent periplasmic (TRAP) transport system.</text>
</comment>
<feature type="transmembrane region" description="Helical" evidence="9">
    <location>
        <begin position="88"/>
        <end position="108"/>
    </location>
</feature>
<feature type="transmembrane region" description="Helical" evidence="9">
    <location>
        <begin position="128"/>
        <end position="149"/>
    </location>
</feature>
<dbReference type="InterPro" id="IPR055348">
    <property type="entry name" value="DctQ"/>
</dbReference>
<dbReference type="AlphaFoldDB" id="A0A285N770"/>
<feature type="transmembrane region" description="Helical" evidence="9">
    <location>
        <begin position="12"/>
        <end position="34"/>
    </location>
</feature>
<keyword evidence="4 9" id="KW-0997">Cell inner membrane</keyword>
<evidence type="ECO:0000313" key="12">
    <source>
        <dbReference type="Proteomes" id="UP000219439"/>
    </source>
</evidence>
<keyword evidence="6 9" id="KW-1133">Transmembrane helix</keyword>
<dbReference type="EMBL" id="OBEL01000001">
    <property type="protein sequence ID" value="SNZ05269.1"/>
    <property type="molecule type" value="Genomic_DNA"/>
</dbReference>
<evidence type="ECO:0000259" key="10">
    <source>
        <dbReference type="Pfam" id="PF04290"/>
    </source>
</evidence>
<evidence type="ECO:0000256" key="1">
    <source>
        <dbReference type="ARBA" id="ARBA00004429"/>
    </source>
</evidence>
<comment type="similarity">
    <text evidence="8 9">Belongs to the TRAP transporter small permease family.</text>
</comment>
<proteinExistence type="inferred from homology"/>
<keyword evidence="5 9" id="KW-0812">Transmembrane</keyword>
<feature type="domain" description="Tripartite ATP-independent periplasmic transporters DctQ component" evidence="10">
    <location>
        <begin position="26"/>
        <end position="151"/>
    </location>
</feature>
<keyword evidence="7 9" id="KW-0472">Membrane</keyword>
<dbReference type="RefSeq" id="WP_170955881.1">
    <property type="nucleotide sequence ID" value="NZ_OBEL01000001.1"/>
</dbReference>
<dbReference type="InterPro" id="IPR007387">
    <property type="entry name" value="TRAP_DctQ"/>
</dbReference>
<dbReference type="Pfam" id="PF04290">
    <property type="entry name" value="DctQ"/>
    <property type="match status" value="1"/>
</dbReference>
<dbReference type="Proteomes" id="UP000219439">
    <property type="component" value="Unassembled WGS sequence"/>
</dbReference>
<keyword evidence="12" id="KW-1185">Reference proteome</keyword>
<protein>
    <recommendedName>
        <fullName evidence="9">TRAP transporter small permease protein</fullName>
    </recommendedName>
</protein>
<organism evidence="11 12">
    <name type="scientific">Cohaesibacter gelatinilyticus</name>
    <dbReference type="NCBI Taxonomy" id="372072"/>
    <lineage>
        <taxon>Bacteria</taxon>
        <taxon>Pseudomonadati</taxon>
        <taxon>Pseudomonadota</taxon>
        <taxon>Alphaproteobacteria</taxon>
        <taxon>Hyphomicrobiales</taxon>
        <taxon>Cohaesibacteraceae</taxon>
    </lineage>
</organism>
<reference evidence="11 12" key="1">
    <citation type="submission" date="2017-09" db="EMBL/GenBank/DDBJ databases">
        <authorList>
            <person name="Ehlers B."/>
            <person name="Leendertz F.H."/>
        </authorList>
    </citation>
    <scope>NUCLEOTIDE SEQUENCE [LARGE SCALE GENOMIC DNA]</scope>
    <source>
        <strain evidence="11 12">DSM 18289</strain>
    </source>
</reference>
<evidence type="ECO:0000256" key="2">
    <source>
        <dbReference type="ARBA" id="ARBA00022448"/>
    </source>
</evidence>
<comment type="subcellular location">
    <subcellularLocation>
        <location evidence="1 9">Cell inner membrane</location>
        <topology evidence="1 9">Multi-pass membrane protein</topology>
    </subcellularLocation>
</comment>
<evidence type="ECO:0000256" key="8">
    <source>
        <dbReference type="ARBA" id="ARBA00038436"/>
    </source>
</evidence>
<evidence type="ECO:0000256" key="3">
    <source>
        <dbReference type="ARBA" id="ARBA00022475"/>
    </source>
</evidence>
<sequence length="167" mass="18218">MSIQHIQSILVKICRAGVGLAFCLLLGTVLYQVIGRTFTMSFVWTEELTRYTLLYVAAFGVGLSLLSGELVNVDVICESLPGEWPRRLRLISALITTLLCLALIAPAWKYTAIGALQTSPAMGIRMDFAHASVLMLLLLLLIFAALRVVSMLWGGASGLSEEKEDNT</sequence>
<dbReference type="PANTHER" id="PTHR35011">
    <property type="entry name" value="2,3-DIKETO-L-GULONATE TRAP TRANSPORTER SMALL PERMEASE PROTEIN YIAM"/>
    <property type="match status" value="1"/>
</dbReference>
<accession>A0A285N770</accession>
<evidence type="ECO:0000313" key="11">
    <source>
        <dbReference type="EMBL" id="SNZ05269.1"/>
    </source>
</evidence>
<keyword evidence="3" id="KW-1003">Cell membrane</keyword>
<evidence type="ECO:0000256" key="6">
    <source>
        <dbReference type="ARBA" id="ARBA00022989"/>
    </source>
</evidence>
<keyword evidence="2 9" id="KW-0813">Transport</keyword>
<name>A0A285N770_9HYPH</name>
<evidence type="ECO:0000256" key="9">
    <source>
        <dbReference type="RuleBase" id="RU369079"/>
    </source>
</evidence>
<evidence type="ECO:0000256" key="7">
    <source>
        <dbReference type="ARBA" id="ARBA00023136"/>
    </source>
</evidence>